<accession>A0A6P1VPW7</accession>
<dbReference type="Proteomes" id="UP000464577">
    <property type="component" value="Chromosome"/>
</dbReference>
<gene>
    <name evidence="1" type="ORF">GJR95_02805</name>
</gene>
<evidence type="ECO:0000313" key="2">
    <source>
        <dbReference type="Proteomes" id="UP000464577"/>
    </source>
</evidence>
<dbReference type="RefSeq" id="WP_162384441.1">
    <property type="nucleotide sequence ID" value="NZ_CP045997.1"/>
</dbReference>
<reference evidence="1 2" key="1">
    <citation type="submission" date="2019-11" db="EMBL/GenBank/DDBJ databases">
        <title>Spirosoma endbachense sp. nov., isolated from a natural salt meadow.</title>
        <authorList>
            <person name="Rojas J."/>
            <person name="Ambika Manirajan B."/>
            <person name="Ratering S."/>
            <person name="Suarez C."/>
            <person name="Geissler-Plaum R."/>
            <person name="Schnell S."/>
        </authorList>
    </citation>
    <scope>NUCLEOTIDE SEQUENCE [LARGE SCALE GENOMIC DNA]</scope>
    <source>
        <strain evidence="1 2">I-24</strain>
    </source>
</reference>
<dbReference type="AlphaFoldDB" id="A0A6P1VPW7"/>
<name>A0A6P1VPW7_9BACT</name>
<evidence type="ECO:0000313" key="1">
    <source>
        <dbReference type="EMBL" id="QHV94020.1"/>
    </source>
</evidence>
<protein>
    <submittedName>
        <fullName evidence="1">Uncharacterized protein</fullName>
    </submittedName>
</protein>
<dbReference type="EMBL" id="CP045997">
    <property type="protein sequence ID" value="QHV94020.1"/>
    <property type="molecule type" value="Genomic_DNA"/>
</dbReference>
<sequence length="304" mass="33463">MKKYYYCLFVFLLFFQCQNDIVREDFLSRKVSLEAIKVDSDFTEFVNASQQFAKLIYYRRGTLYDKKNIKNPFVKIEESRARINGYLNGSLSKEEVPLILKEYNISHDQATNLIGRMMVSVALLERKFGEGALQKLNRDELNIAIEYAQNKLSGSESKAKEMDYCVQCPYANCENCGPGQNPGEGIDNGGIDEILGGGDSGTNCVRVRQIAANKRDSTIANAWREFAAETIVCAGSAQQAAVNLYGATWYLAALGPEAPFAIAALGAVGVGGTCMWAAASRLDSNLQIAQSDYQLDVMGQGCNP</sequence>
<proteinExistence type="predicted"/>
<organism evidence="1 2">
    <name type="scientific">Spirosoma endbachense</name>
    <dbReference type="NCBI Taxonomy" id="2666025"/>
    <lineage>
        <taxon>Bacteria</taxon>
        <taxon>Pseudomonadati</taxon>
        <taxon>Bacteroidota</taxon>
        <taxon>Cytophagia</taxon>
        <taxon>Cytophagales</taxon>
        <taxon>Cytophagaceae</taxon>
        <taxon>Spirosoma</taxon>
    </lineage>
</organism>
<dbReference type="KEGG" id="senf:GJR95_02805"/>
<keyword evidence="2" id="KW-1185">Reference proteome</keyword>